<dbReference type="Proteomes" id="UP000268033">
    <property type="component" value="Unassembled WGS sequence"/>
</dbReference>
<dbReference type="PRINTS" id="PR00080">
    <property type="entry name" value="SDRFAMILY"/>
</dbReference>
<dbReference type="PANTHER" id="PTHR43639:SF1">
    <property type="entry name" value="SHORT-CHAIN DEHYDROGENASE_REDUCTASE FAMILY PROTEIN"/>
    <property type="match status" value="1"/>
</dbReference>
<dbReference type="InterPro" id="IPR036291">
    <property type="entry name" value="NAD(P)-bd_dom_sf"/>
</dbReference>
<proteinExistence type="inferred from homology"/>
<gene>
    <name evidence="3" type="ORF">EDC28_104326</name>
</gene>
<dbReference type="PROSITE" id="PS00061">
    <property type="entry name" value="ADH_SHORT"/>
    <property type="match status" value="1"/>
</dbReference>
<dbReference type="Pfam" id="PF13561">
    <property type="entry name" value="adh_short_C2"/>
    <property type="match status" value="1"/>
</dbReference>
<dbReference type="PRINTS" id="PR00081">
    <property type="entry name" value="GDHRDH"/>
</dbReference>
<dbReference type="STRING" id="584787.GCA_001247655_01233"/>
<dbReference type="InterPro" id="IPR002347">
    <property type="entry name" value="SDR_fam"/>
</dbReference>
<dbReference type="AlphaFoldDB" id="A0A3N1PIK9"/>
<sequence length="245" mass="25654">MKQVTSNNKVALVFGGSRGIGAAAVRRLAKDGFAVGLTYVSRPDSAEEMVAEVMANGGQALAIKADSADAEAIQQAVQQLVSHFGRLDVVVVNAGLLRLGQIDSFTVEALDEILSVNIRGVYLAIQAAVARMGDNGRVITIGSNSAVRPLTPIGTVYGMSKAAVAAMIKGLALDLAPRGIRVNNIQPGPIETDMTIDQIDMIRGMVPLKQVGQPNDIAELVSYLASEESRYMTGASLTIDGGMSL</sequence>
<evidence type="ECO:0000313" key="4">
    <source>
        <dbReference type="Proteomes" id="UP000268033"/>
    </source>
</evidence>
<protein>
    <submittedName>
        <fullName evidence="3">3-oxoacyl-[acyl-carrier protein] reductase</fullName>
    </submittedName>
</protein>
<keyword evidence="4" id="KW-1185">Reference proteome</keyword>
<comment type="caution">
    <text evidence="3">The sequence shown here is derived from an EMBL/GenBank/DDBJ whole genome shotgun (WGS) entry which is preliminary data.</text>
</comment>
<comment type="similarity">
    <text evidence="1">Belongs to the short-chain dehydrogenases/reductases (SDR) family.</text>
</comment>
<dbReference type="InterPro" id="IPR020904">
    <property type="entry name" value="Sc_DH/Rdtase_CS"/>
</dbReference>
<dbReference type="SUPFAM" id="SSF51735">
    <property type="entry name" value="NAD(P)-binding Rossmann-fold domains"/>
    <property type="match status" value="1"/>
</dbReference>
<dbReference type="Gene3D" id="3.40.50.720">
    <property type="entry name" value="NAD(P)-binding Rossmann-like Domain"/>
    <property type="match status" value="1"/>
</dbReference>
<dbReference type="RefSeq" id="WP_123421449.1">
    <property type="nucleotide sequence ID" value="NZ_RJUL01000004.1"/>
</dbReference>
<keyword evidence="2" id="KW-0560">Oxidoreductase</keyword>
<evidence type="ECO:0000256" key="1">
    <source>
        <dbReference type="ARBA" id="ARBA00006484"/>
    </source>
</evidence>
<evidence type="ECO:0000256" key="2">
    <source>
        <dbReference type="ARBA" id="ARBA00023002"/>
    </source>
</evidence>
<reference evidence="3 4" key="1">
    <citation type="submission" date="2018-11" db="EMBL/GenBank/DDBJ databases">
        <title>Genomic Encyclopedia of Type Strains, Phase IV (KMG-IV): sequencing the most valuable type-strain genomes for metagenomic binning, comparative biology and taxonomic classification.</title>
        <authorList>
            <person name="Goeker M."/>
        </authorList>
    </citation>
    <scope>NUCLEOTIDE SEQUENCE [LARGE SCALE GENOMIC DNA]</scope>
    <source>
        <strain evidence="3 4">DSM 21945</strain>
    </source>
</reference>
<dbReference type="GO" id="GO:0016491">
    <property type="term" value="F:oxidoreductase activity"/>
    <property type="evidence" value="ECO:0007669"/>
    <property type="project" value="UniProtKB-KW"/>
</dbReference>
<organism evidence="3 4">
    <name type="scientific">Gallaecimonas pentaromativorans</name>
    <dbReference type="NCBI Taxonomy" id="584787"/>
    <lineage>
        <taxon>Bacteria</taxon>
        <taxon>Pseudomonadati</taxon>
        <taxon>Pseudomonadota</taxon>
        <taxon>Gammaproteobacteria</taxon>
        <taxon>Enterobacterales</taxon>
        <taxon>Gallaecimonadaceae</taxon>
        <taxon>Gallaecimonas</taxon>
    </lineage>
</organism>
<dbReference type="EMBL" id="RJUL01000004">
    <property type="protein sequence ID" value="ROQ27668.1"/>
    <property type="molecule type" value="Genomic_DNA"/>
</dbReference>
<name>A0A3N1PIK9_9GAMM</name>
<accession>A0A3N1PIK9</accession>
<dbReference type="FunFam" id="3.40.50.720:FF:000084">
    <property type="entry name" value="Short-chain dehydrogenase reductase"/>
    <property type="match status" value="1"/>
</dbReference>
<dbReference type="PANTHER" id="PTHR43639">
    <property type="entry name" value="OXIDOREDUCTASE, SHORT-CHAIN DEHYDROGENASE/REDUCTASE FAMILY (AFU_ORTHOLOGUE AFUA_5G02870)"/>
    <property type="match status" value="1"/>
</dbReference>
<evidence type="ECO:0000313" key="3">
    <source>
        <dbReference type="EMBL" id="ROQ27668.1"/>
    </source>
</evidence>